<name>A0A8A1M916_AJECA</name>
<dbReference type="EMBL" id="CP069111">
    <property type="protein sequence ID" value="QSS61740.1"/>
    <property type="molecule type" value="Genomic_DNA"/>
</dbReference>
<organism evidence="2 3">
    <name type="scientific">Ajellomyces capsulatus</name>
    <name type="common">Darling's disease fungus</name>
    <name type="synonym">Histoplasma capsulatum</name>
    <dbReference type="NCBI Taxonomy" id="5037"/>
    <lineage>
        <taxon>Eukaryota</taxon>
        <taxon>Fungi</taxon>
        <taxon>Dikarya</taxon>
        <taxon>Ascomycota</taxon>
        <taxon>Pezizomycotina</taxon>
        <taxon>Eurotiomycetes</taxon>
        <taxon>Eurotiomycetidae</taxon>
        <taxon>Onygenales</taxon>
        <taxon>Ajellomycetaceae</taxon>
        <taxon>Histoplasma</taxon>
    </lineage>
</organism>
<dbReference type="AlphaFoldDB" id="A0A8A1M916"/>
<proteinExistence type="predicted"/>
<dbReference type="Proteomes" id="UP000663671">
    <property type="component" value="Chromosome 5"/>
</dbReference>
<evidence type="ECO:0000313" key="3">
    <source>
        <dbReference type="Proteomes" id="UP000663671"/>
    </source>
</evidence>
<feature type="region of interest" description="Disordered" evidence="1">
    <location>
        <begin position="783"/>
        <end position="822"/>
    </location>
</feature>
<feature type="region of interest" description="Disordered" evidence="1">
    <location>
        <begin position="575"/>
        <end position="624"/>
    </location>
</feature>
<evidence type="ECO:0000313" key="2">
    <source>
        <dbReference type="EMBL" id="QSS61740.1"/>
    </source>
</evidence>
<dbReference type="OrthoDB" id="4227485at2759"/>
<dbReference type="VEuPathDB" id="FungiDB:I7I51_03917"/>
<feature type="compositionally biased region" description="Basic and acidic residues" evidence="1">
    <location>
        <begin position="805"/>
        <end position="816"/>
    </location>
</feature>
<feature type="compositionally biased region" description="Basic and acidic residues" evidence="1">
    <location>
        <begin position="612"/>
        <end position="624"/>
    </location>
</feature>
<feature type="compositionally biased region" description="Polar residues" evidence="1">
    <location>
        <begin position="596"/>
        <end position="609"/>
    </location>
</feature>
<dbReference type="InterPro" id="IPR022198">
    <property type="entry name" value="DUF3723"/>
</dbReference>
<feature type="compositionally biased region" description="Basic residues" evidence="1">
    <location>
        <begin position="784"/>
        <end position="793"/>
    </location>
</feature>
<evidence type="ECO:0000256" key="1">
    <source>
        <dbReference type="SAM" id="MobiDB-lite"/>
    </source>
</evidence>
<accession>A0A8A1M916</accession>
<gene>
    <name evidence="2" type="ORF">I7I51_03917</name>
</gene>
<sequence length="822" mass="94176">MEHMEDIDGHTANPETVEAIRHFRGYAKIDLSHFRLEDDHVLGSRPVGQNVESQNVLRLLKLFESVGCDREDPENYVPVLISQNTLSQAIDDSRTTQVVLLNGIEPPNLILGHGTRLLCLQGKSRIRAAQEFFSPGERWWGARLYLDTAARDRLREKYSNEQNFGDGDIYRNLRYHQLRGNGPRAEAWWARWSSPKRRHVRQMQKQERLLNQFDRLLPYVGLWASVNVKLFRRIVDSRCYEESINYLDQTFKVWSVLPHDAAALVDAQSVHLLEGLMPAYSLVDQKRIQDLMNNREIFPALIDSERRSKVLERLLQVSGRILSLHTFSQDLLFLELPSKALRGLLPKTFKGSVRNALLKKYVHTENSYIIQTSAAGYRIAAGTLKAASYLSYVPLWLCAIRLFVSPLKDSHTSEAIHTFSSIRGLPFLADEAISLGFSSTEIKKLSNQDANEQTCRYFVEHMCQVELYEPEPKRLSDAVRRIQNTLKQLQEKRKIADGVPVFSKNATSEPLCRRYNRPLASHLESDRCYFFIEHIYGTDQSIAHHPTSIAVTREIIFSFFGKEPIYDQILELPESPEHEDHPTGSPGIPLERPTLPWQTSSYMESTPPTESWVHEDHSSGSRDVPFERSILPGQSSILSSYVPSGTNKLTVPQASGFEDFSGDPNTRLAIAANRSTDEILNMWYASQDDGLIVFYMFSTRQFYKFWNDDFALQSTIFLLSKDHFFMHYVGKKGQSLPDERILAVAKEERLLFVGPKTAPGISITASASVDDIEKYVSMYDTKTGKRKAGRLTRSRQEEEEEEQDDPKRTREVHPQDEIDEEL</sequence>
<reference evidence="2" key="1">
    <citation type="submission" date="2021-01" db="EMBL/GenBank/DDBJ databases">
        <title>Chromosome-level genome assembly of a human fungal pathogen reveals clustering of transcriptionally co-regulated genes.</title>
        <authorList>
            <person name="Voorhies M."/>
            <person name="Cohen S."/>
            <person name="Shea T.P."/>
            <person name="Petrus S."/>
            <person name="Munoz J.F."/>
            <person name="Poplawski S."/>
            <person name="Goldman W.E."/>
            <person name="Michael T."/>
            <person name="Cuomo C.A."/>
            <person name="Sil A."/>
            <person name="Beyhan S."/>
        </authorList>
    </citation>
    <scope>NUCLEOTIDE SEQUENCE</scope>
    <source>
        <strain evidence="2">WU24</strain>
    </source>
</reference>
<protein>
    <submittedName>
        <fullName evidence="2">Uncharacterized protein</fullName>
    </submittedName>
</protein>
<dbReference type="Pfam" id="PF12520">
    <property type="entry name" value="DUF3723"/>
    <property type="match status" value="1"/>
</dbReference>